<evidence type="ECO:0000256" key="2">
    <source>
        <dbReference type="ARBA" id="ARBA00022475"/>
    </source>
</evidence>
<dbReference type="Proteomes" id="UP000430975">
    <property type="component" value="Unassembled WGS sequence"/>
</dbReference>
<keyword evidence="11" id="KW-1185">Reference proteome</keyword>
<name>A0A6I2GFZ2_9LACT</name>
<dbReference type="AlphaFoldDB" id="A0A6I2GFZ2"/>
<dbReference type="PANTHER" id="PTHR33885:SF3">
    <property type="entry name" value="PHAGE SHOCK PROTEIN C"/>
    <property type="match status" value="1"/>
</dbReference>
<keyword evidence="4 6" id="KW-1133">Transmembrane helix</keyword>
<dbReference type="InterPro" id="IPR007168">
    <property type="entry name" value="Phageshock_PspC_N"/>
</dbReference>
<feature type="transmembrane region" description="Helical" evidence="6">
    <location>
        <begin position="36"/>
        <end position="59"/>
    </location>
</feature>
<dbReference type="Proteomes" id="UP000469870">
    <property type="component" value="Unassembled WGS sequence"/>
</dbReference>
<evidence type="ECO:0000259" key="7">
    <source>
        <dbReference type="Pfam" id="PF04024"/>
    </source>
</evidence>
<reference evidence="10 12" key="1">
    <citation type="submission" date="2019-11" db="EMBL/GenBank/DDBJ databases">
        <title>Characterisation of Fundicoccus ignavus gen. nov. sp. nov., a novel genus of the family Aerococcaceae from bulk tank milk.</title>
        <authorList>
            <person name="Siebert A."/>
            <person name="Huptas C."/>
            <person name="Wenning M."/>
            <person name="Scherer S."/>
            <person name="Doll E.V."/>
        </authorList>
    </citation>
    <scope>NUCLEOTIDE SEQUENCE [LARGE SCALE GENOMIC DNA]</scope>
    <source>
        <strain evidence="10 12">DSM 109652</strain>
    </source>
</reference>
<organism evidence="9 11">
    <name type="scientific">Fundicoccus ignavus</name>
    <dbReference type="NCBI Taxonomy" id="2664442"/>
    <lineage>
        <taxon>Bacteria</taxon>
        <taxon>Bacillati</taxon>
        <taxon>Bacillota</taxon>
        <taxon>Bacilli</taxon>
        <taxon>Lactobacillales</taxon>
        <taxon>Aerococcaceae</taxon>
        <taxon>Fundicoccus</taxon>
    </lineage>
</organism>
<evidence type="ECO:0000313" key="11">
    <source>
        <dbReference type="Proteomes" id="UP000430975"/>
    </source>
</evidence>
<evidence type="ECO:0000313" key="12">
    <source>
        <dbReference type="Proteomes" id="UP000440066"/>
    </source>
</evidence>
<comment type="caution">
    <text evidence="9">The sequence shown here is derived from an EMBL/GenBank/DDBJ whole genome shotgun (WGS) entry which is preliminary data.</text>
</comment>
<comment type="subcellular location">
    <subcellularLocation>
        <location evidence="1">Cell membrane</location>
        <topology evidence="1">Single-pass membrane protein</topology>
    </subcellularLocation>
</comment>
<dbReference type="PANTHER" id="PTHR33885">
    <property type="entry name" value="PHAGE SHOCK PROTEIN C"/>
    <property type="match status" value="1"/>
</dbReference>
<evidence type="ECO:0000313" key="13">
    <source>
        <dbReference type="Proteomes" id="UP000469870"/>
    </source>
</evidence>
<sequence>MNNKKRLYKSSTDKQIMGVCGGLGEYLNLDPTILRVVLLILFFMGGVGFWFYIIIGILLPYDYQVDGYVQKRSTKSESVMNRFAQDERKDVTPTTKEDDWSDF</sequence>
<dbReference type="EMBL" id="WJQT01000008">
    <property type="protein sequence ID" value="MRJ47311.1"/>
    <property type="molecule type" value="Genomic_DNA"/>
</dbReference>
<evidence type="ECO:0000313" key="8">
    <source>
        <dbReference type="EMBL" id="MRI82148.1"/>
    </source>
</evidence>
<evidence type="ECO:0000256" key="5">
    <source>
        <dbReference type="ARBA" id="ARBA00023136"/>
    </source>
</evidence>
<evidence type="ECO:0000256" key="6">
    <source>
        <dbReference type="SAM" id="Phobius"/>
    </source>
</evidence>
<keyword evidence="3 6" id="KW-0812">Transmembrane</keyword>
<dbReference type="RefSeq" id="WP_153832391.1">
    <property type="nucleotide sequence ID" value="NZ_WJQR01000008.1"/>
</dbReference>
<evidence type="ECO:0000256" key="3">
    <source>
        <dbReference type="ARBA" id="ARBA00022692"/>
    </source>
</evidence>
<evidence type="ECO:0000256" key="1">
    <source>
        <dbReference type="ARBA" id="ARBA00004162"/>
    </source>
</evidence>
<dbReference type="Pfam" id="PF04024">
    <property type="entry name" value="PspC"/>
    <property type="match status" value="1"/>
</dbReference>
<reference evidence="11 13" key="2">
    <citation type="submission" date="2019-11" db="EMBL/GenBank/DDBJ databases">
        <title>Characterisation of Fundicoccus ignavus gen. nov. sp. nov., a novel genus of the family Aerococcaceae isolated from bulk tank milk.</title>
        <authorList>
            <person name="Siebert A."/>
            <person name="Huptas C."/>
            <person name="Wenning M."/>
            <person name="Scherer S."/>
            <person name="Doll E.V."/>
        </authorList>
    </citation>
    <scope>NUCLEOTIDE SEQUENCE [LARGE SCALE GENOMIC DNA]</scope>
    <source>
        <strain evidence="8 13">DSM 109653</strain>
        <strain evidence="9 11">WS4759</strain>
    </source>
</reference>
<dbReference type="GO" id="GO:0005886">
    <property type="term" value="C:plasma membrane"/>
    <property type="evidence" value="ECO:0007669"/>
    <property type="project" value="UniProtKB-SubCell"/>
</dbReference>
<dbReference type="Proteomes" id="UP000440066">
    <property type="component" value="Unassembled WGS sequence"/>
</dbReference>
<keyword evidence="2" id="KW-1003">Cell membrane</keyword>
<dbReference type="EMBL" id="WJQR01000008">
    <property type="protein sequence ID" value="MRI82148.1"/>
    <property type="molecule type" value="Genomic_DNA"/>
</dbReference>
<proteinExistence type="predicted"/>
<dbReference type="InterPro" id="IPR052027">
    <property type="entry name" value="PspC"/>
</dbReference>
<protein>
    <submittedName>
        <fullName evidence="9">PspC domain-containing protein</fullName>
    </submittedName>
</protein>
<gene>
    <name evidence="10" type="ORF">GF867_07020</name>
    <name evidence="9" type="ORF">GIY09_06885</name>
    <name evidence="8" type="ORF">GIY11_09030</name>
</gene>
<evidence type="ECO:0000313" key="9">
    <source>
        <dbReference type="EMBL" id="MRI85604.1"/>
    </source>
</evidence>
<evidence type="ECO:0000256" key="4">
    <source>
        <dbReference type="ARBA" id="ARBA00022989"/>
    </source>
</evidence>
<dbReference type="EMBL" id="WJQS01000005">
    <property type="protein sequence ID" value="MRI85604.1"/>
    <property type="molecule type" value="Genomic_DNA"/>
</dbReference>
<evidence type="ECO:0000313" key="10">
    <source>
        <dbReference type="EMBL" id="MRJ47311.1"/>
    </source>
</evidence>
<keyword evidence="5 6" id="KW-0472">Membrane</keyword>
<accession>A0A6I2GFZ2</accession>
<feature type="domain" description="Phage shock protein PspC N-terminal" evidence="7">
    <location>
        <begin position="5"/>
        <end position="61"/>
    </location>
</feature>